<dbReference type="EMBL" id="BLXT01003003">
    <property type="protein sequence ID" value="GFN99447.1"/>
    <property type="molecule type" value="Genomic_DNA"/>
</dbReference>
<sequence length="138" mass="15635">MVDDERVFRRPPSRYLGYGIAVRHLLETWNPPLAELSSLLGCSYIAARVFSKGYSEPDNNAKVPVMLDTFIFEGLASFLFPSIIVQTIRSLSLVIFDDPCSLSYQIPLLVSLPTLVLLQDKIDSDVSTLMDKYLRKQY</sequence>
<protein>
    <submittedName>
        <fullName evidence="1">Mitochondrial fission process protein 1</fullName>
    </submittedName>
</protein>
<name>A0AAV3ZYC5_9GAST</name>
<organism evidence="1 2">
    <name type="scientific">Plakobranchus ocellatus</name>
    <dbReference type="NCBI Taxonomy" id="259542"/>
    <lineage>
        <taxon>Eukaryota</taxon>
        <taxon>Metazoa</taxon>
        <taxon>Spiralia</taxon>
        <taxon>Lophotrochozoa</taxon>
        <taxon>Mollusca</taxon>
        <taxon>Gastropoda</taxon>
        <taxon>Heterobranchia</taxon>
        <taxon>Euthyneura</taxon>
        <taxon>Panpulmonata</taxon>
        <taxon>Sacoglossa</taxon>
        <taxon>Placobranchoidea</taxon>
        <taxon>Plakobranchidae</taxon>
        <taxon>Plakobranchus</taxon>
    </lineage>
</organism>
<keyword evidence="2" id="KW-1185">Reference proteome</keyword>
<gene>
    <name evidence="1" type="ORF">PoB_002595300</name>
</gene>
<reference evidence="1 2" key="1">
    <citation type="journal article" date="2021" name="Elife">
        <title>Chloroplast acquisition without the gene transfer in kleptoplastic sea slugs, Plakobranchus ocellatus.</title>
        <authorList>
            <person name="Maeda T."/>
            <person name="Takahashi S."/>
            <person name="Yoshida T."/>
            <person name="Shimamura S."/>
            <person name="Takaki Y."/>
            <person name="Nagai Y."/>
            <person name="Toyoda A."/>
            <person name="Suzuki Y."/>
            <person name="Arimoto A."/>
            <person name="Ishii H."/>
            <person name="Satoh N."/>
            <person name="Nishiyama T."/>
            <person name="Hasebe M."/>
            <person name="Maruyama T."/>
            <person name="Minagawa J."/>
            <person name="Obokata J."/>
            <person name="Shigenobu S."/>
        </authorList>
    </citation>
    <scope>NUCLEOTIDE SEQUENCE [LARGE SCALE GENOMIC DNA]</scope>
</reference>
<evidence type="ECO:0000313" key="2">
    <source>
        <dbReference type="Proteomes" id="UP000735302"/>
    </source>
</evidence>
<accession>A0AAV3ZYC5</accession>
<dbReference type="AlphaFoldDB" id="A0AAV3ZYC5"/>
<proteinExistence type="predicted"/>
<dbReference type="Proteomes" id="UP000735302">
    <property type="component" value="Unassembled WGS sequence"/>
</dbReference>
<evidence type="ECO:0000313" key="1">
    <source>
        <dbReference type="EMBL" id="GFN99447.1"/>
    </source>
</evidence>
<comment type="caution">
    <text evidence="1">The sequence shown here is derived from an EMBL/GenBank/DDBJ whole genome shotgun (WGS) entry which is preliminary data.</text>
</comment>